<dbReference type="AlphaFoldDB" id="E9I7E6"/>
<dbReference type="KEGG" id="dpx:DAPPUDRAFT_72831"/>
<dbReference type="Proteomes" id="UP000000305">
    <property type="component" value="Unassembled WGS sequence"/>
</dbReference>
<dbReference type="PRINTS" id="PR00114">
    <property type="entry name" value="STPHPHTASE"/>
</dbReference>
<dbReference type="eggNOG" id="KOG0372">
    <property type="taxonomic scope" value="Eukaryota"/>
</dbReference>
<dbReference type="InterPro" id="IPR029052">
    <property type="entry name" value="Metallo-depent_PP-like"/>
</dbReference>
<evidence type="ECO:0000256" key="3">
    <source>
        <dbReference type="ARBA" id="ARBA00022801"/>
    </source>
</evidence>
<dbReference type="EC" id="3.1.3.16" evidence="5"/>
<name>E9I7E6_DAPPU</name>
<dbReference type="GO" id="GO:0005737">
    <property type="term" value="C:cytoplasm"/>
    <property type="evidence" value="ECO:0000318"/>
    <property type="project" value="GO_Central"/>
</dbReference>
<comment type="catalytic activity">
    <reaction evidence="5">
        <text>O-phospho-L-threonyl-[protein] + H2O = L-threonyl-[protein] + phosphate</text>
        <dbReference type="Rhea" id="RHEA:47004"/>
        <dbReference type="Rhea" id="RHEA-COMP:11060"/>
        <dbReference type="Rhea" id="RHEA-COMP:11605"/>
        <dbReference type="ChEBI" id="CHEBI:15377"/>
        <dbReference type="ChEBI" id="CHEBI:30013"/>
        <dbReference type="ChEBI" id="CHEBI:43474"/>
        <dbReference type="ChEBI" id="CHEBI:61977"/>
        <dbReference type="EC" id="3.1.3.16"/>
    </reaction>
</comment>
<reference evidence="7 8" key="1">
    <citation type="journal article" date="2011" name="Science">
        <title>The ecoresponsive genome of Daphnia pulex.</title>
        <authorList>
            <person name="Colbourne J.K."/>
            <person name="Pfrender M.E."/>
            <person name="Gilbert D."/>
            <person name="Thomas W.K."/>
            <person name="Tucker A."/>
            <person name="Oakley T.H."/>
            <person name="Tokishita S."/>
            <person name="Aerts A."/>
            <person name="Arnold G.J."/>
            <person name="Basu M.K."/>
            <person name="Bauer D.J."/>
            <person name="Caceres C.E."/>
            <person name="Carmel L."/>
            <person name="Casola C."/>
            <person name="Choi J.H."/>
            <person name="Detter J.C."/>
            <person name="Dong Q."/>
            <person name="Dusheyko S."/>
            <person name="Eads B.D."/>
            <person name="Frohlich T."/>
            <person name="Geiler-Samerotte K.A."/>
            <person name="Gerlach D."/>
            <person name="Hatcher P."/>
            <person name="Jogdeo S."/>
            <person name="Krijgsveld J."/>
            <person name="Kriventseva E.V."/>
            <person name="Kultz D."/>
            <person name="Laforsch C."/>
            <person name="Lindquist E."/>
            <person name="Lopez J."/>
            <person name="Manak J.R."/>
            <person name="Muller J."/>
            <person name="Pangilinan J."/>
            <person name="Patwardhan R.P."/>
            <person name="Pitluck S."/>
            <person name="Pritham E.J."/>
            <person name="Rechtsteiner A."/>
            <person name="Rho M."/>
            <person name="Rogozin I.B."/>
            <person name="Sakarya O."/>
            <person name="Salamov A."/>
            <person name="Schaack S."/>
            <person name="Shapiro H."/>
            <person name="Shiga Y."/>
            <person name="Skalitzky C."/>
            <person name="Smith Z."/>
            <person name="Souvorov A."/>
            <person name="Sung W."/>
            <person name="Tang Z."/>
            <person name="Tsuchiya D."/>
            <person name="Tu H."/>
            <person name="Vos H."/>
            <person name="Wang M."/>
            <person name="Wolf Y.I."/>
            <person name="Yamagata H."/>
            <person name="Yamada T."/>
            <person name="Ye Y."/>
            <person name="Shaw J.R."/>
            <person name="Andrews J."/>
            <person name="Crease T.J."/>
            <person name="Tang H."/>
            <person name="Lucas S.M."/>
            <person name="Robertson H.M."/>
            <person name="Bork P."/>
            <person name="Koonin E.V."/>
            <person name="Zdobnov E.M."/>
            <person name="Grigoriev I.V."/>
            <person name="Lynch M."/>
            <person name="Boore J.L."/>
        </authorList>
    </citation>
    <scope>NUCLEOTIDE SEQUENCE [LARGE SCALE GENOMIC DNA]</scope>
</reference>
<evidence type="ECO:0000256" key="5">
    <source>
        <dbReference type="RuleBase" id="RU004273"/>
    </source>
</evidence>
<protein>
    <recommendedName>
        <fullName evidence="5">Serine/threonine-protein phosphatase</fullName>
        <ecNumber evidence="5">3.1.3.16</ecNumber>
    </recommendedName>
</protein>
<dbReference type="InterPro" id="IPR004843">
    <property type="entry name" value="Calcineurin-like_PHP"/>
</dbReference>
<dbReference type="HOGENOM" id="CLU_004962_8_1_1"/>
<proteinExistence type="inferred from homology"/>
<keyword evidence="4" id="KW-0464">Manganese</keyword>
<gene>
    <name evidence="7" type="ORF">DAPPUDRAFT_72831</name>
</gene>
<dbReference type="Pfam" id="PF00149">
    <property type="entry name" value="Metallophos"/>
    <property type="match status" value="1"/>
</dbReference>
<keyword evidence="2" id="KW-0479">Metal-binding</keyword>
<dbReference type="PhylomeDB" id="E9I7E6"/>
<dbReference type="PROSITE" id="PS00125">
    <property type="entry name" value="SER_THR_PHOSPHATASE"/>
    <property type="match status" value="1"/>
</dbReference>
<comment type="cofactor">
    <cofactor evidence="1">
        <name>Mn(2+)</name>
        <dbReference type="ChEBI" id="CHEBI:29035"/>
    </cofactor>
</comment>
<evidence type="ECO:0000256" key="2">
    <source>
        <dbReference type="ARBA" id="ARBA00022723"/>
    </source>
</evidence>
<dbReference type="InterPro" id="IPR047129">
    <property type="entry name" value="PPA2-like"/>
</dbReference>
<dbReference type="GO" id="GO:0004722">
    <property type="term" value="F:protein serine/threonine phosphatase activity"/>
    <property type="evidence" value="ECO:0000318"/>
    <property type="project" value="GO_Central"/>
</dbReference>
<evidence type="ECO:0000256" key="4">
    <source>
        <dbReference type="ARBA" id="ARBA00023211"/>
    </source>
</evidence>
<evidence type="ECO:0000259" key="6">
    <source>
        <dbReference type="PROSITE" id="PS00125"/>
    </source>
</evidence>
<keyword evidence="8" id="KW-1185">Reference proteome</keyword>
<dbReference type="OrthoDB" id="1930084at2759"/>
<dbReference type="PANTHER" id="PTHR45619">
    <property type="entry name" value="SERINE/THREONINE-PROTEIN PHOSPHATASE PP2A-RELATED"/>
    <property type="match status" value="1"/>
</dbReference>
<dbReference type="GO" id="GO:0046872">
    <property type="term" value="F:metal ion binding"/>
    <property type="evidence" value="ECO:0007669"/>
    <property type="project" value="UniProtKB-KW"/>
</dbReference>
<dbReference type="SMART" id="SM00156">
    <property type="entry name" value="PP2Ac"/>
    <property type="match status" value="1"/>
</dbReference>
<dbReference type="SUPFAM" id="SSF56300">
    <property type="entry name" value="Metallo-dependent phosphatases"/>
    <property type="match status" value="1"/>
</dbReference>
<dbReference type="InParanoid" id="E9I7E6"/>
<evidence type="ECO:0000313" key="7">
    <source>
        <dbReference type="EMBL" id="EFX60084.1"/>
    </source>
</evidence>
<dbReference type="InterPro" id="IPR006186">
    <property type="entry name" value="Ser/Thr-sp_prot-phosphatase"/>
</dbReference>
<dbReference type="Gene3D" id="3.60.21.10">
    <property type="match status" value="1"/>
</dbReference>
<dbReference type="EMBL" id="GL737165">
    <property type="protein sequence ID" value="EFX60084.1"/>
    <property type="molecule type" value="Genomic_DNA"/>
</dbReference>
<sequence length="282" mass="32559">VRSLCNLVKGVLAEESNIVSVDSPVNIAGDVHGQFYDVKNMFQKGGNLPDSKFILIGDFVDRGYNSVETITLLFCLKVKYPDRIYLLRGNHESRNITMMYGFLDEINKKYGNSNCWKYFYETFDFLPLGAIVNGNILCVHGGLSPDLPTIDQMRLLDRKQEIPNEGPLADLMWSDPENIEAWRRNSRGAGWIFGHKVVDHFNLLNDLSLIVRAHQLVQEGYLYWFNEQLVTVWSAPNYCYRMNNKAALLHLDENCNRHFIIFETVPESAQSKNYRTLMPYFL</sequence>
<dbReference type="GO" id="GO:0000082">
    <property type="term" value="P:G1/S transition of mitotic cell cycle"/>
    <property type="evidence" value="ECO:0000318"/>
    <property type="project" value="GO_Central"/>
</dbReference>
<accession>E9I7E6</accession>
<dbReference type="STRING" id="6669.E9I7E6"/>
<feature type="non-terminal residue" evidence="7">
    <location>
        <position position="1"/>
    </location>
</feature>
<comment type="similarity">
    <text evidence="5">Belongs to the PPP phosphatase family.</text>
</comment>
<organism evidence="7 8">
    <name type="scientific">Daphnia pulex</name>
    <name type="common">Water flea</name>
    <dbReference type="NCBI Taxonomy" id="6669"/>
    <lineage>
        <taxon>Eukaryota</taxon>
        <taxon>Metazoa</taxon>
        <taxon>Ecdysozoa</taxon>
        <taxon>Arthropoda</taxon>
        <taxon>Crustacea</taxon>
        <taxon>Branchiopoda</taxon>
        <taxon>Diplostraca</taxon>
        <taxon>Cladocera</taxon>
        <taxon>Anomopoda</taxon>
        <taxon>Daphniidae</taxon>
        <taxon>Daphnia</taxon>
    </lineage>
</organism>
<evidence type="ECO:0000256" key="1">
    <source>
        <dbReference type="ARBA" id="ARBA00001936"/>
    </source>
</evidence>
<keyword evidence="3 5" id="KW-0378">Hydrolase</keyword>
<feature type="domain" description="Serine/threonine specific protein phosphatases" evidence="6">
    <location>
        <begin position="87"/>
        <end position="92"/>
    </location>
</feature>
<evidence type="ECO:0000313" key="8">
    <source>
        <dbReference type="Proteomes" id="UP000000305"/>
    </source>
</evidence>